<gene>
    <name evidence="1" type="ORF">RA086_10060</name>
</gene>
<sequence>MSCQAGCGLIKLRSRVGRQSTVVAAVPAAGRQAYLLAQQRLLTERLATLAHAEHGVAVQQIQTELTQLASQLTLVS</sequence>
<dbReference type="Proteomes" id="UP001227831">
    <property type="component" value="Unassembled WGS sequence"/>
</dbReference>
<protein>
    <submittedName>
        <fullName evidence="1">Uncharacterized protein</fullName>
    </submittedName>
</protein>
<dbReference type="RefSeq" id="WP_308703663.1">
    <property type="nucleotide sequence ID" value="NZ_JAVCWF010000001.1"/>
</dbReference>
<accession>A0ABU1AAD2</accession>
<dbReference type="EMBL" id="JAVCWF010000001">
    <property type="protein sequence ID" value="MDQ7937952.1"/>
    <property type="molecule type" value="Genomic_DNA"/>
</dbReference>
<evidence type="ECO:0000313" key="1">
    <source>
        <dbReference type="EMBL" id="MDQ7937952.1"/>
    </source>
</evidence>
<name>A0ABU1AAD2_9LACO</name>
<proteinExistence type="predicted"/>
<evidence type="ECO:0000313" key="2">
    <source>
        <dbReference type="Proteomes" id="UP001227831"/>
    </source>
</evidence>
<reference evidence="1 2" key="1">
    <citation type="journal article" date="2023" name="Int. J. Syst. Evol. Microbiol.">
        <title>Lactiplantibacillus brownii sp. nov., a novel psychrotolerant species isolated from sauerkraut.</title>
        <authorList>
            <person name="Heng Y.C."/>
            <person name="Silvaraju S."/>
            <person name="Lee J.K.Y."/>
            <person name="Kittelmann S."/>
        </authorList>
    </citation>
    <scope>NUCLEOTIDE SEQUENCE [LARGE SCALE GENOMIC DNA]</scope>
    <source>
        <strain evidence="1 2">WILCCON 0030</strain>
    </source>
</reference>
<organism evidence="1 2">
    <name type="scientific">Lactiplantibacillus brownii</name>
    <dbReference type="NCBI Taxonomy" id="3069269"/>
    <lineage>
        <taxon>Bacteria</taxon>
        <taxon>Bacillati</taxon>
        <taxon>Bacillota</taxon>
        <taxon>Bacilli</taxon>
        <taxon>Lactobacillales</taxon>
        <taxon>Lactobacillaceae</taxon>
        <taxon>Lactiplantibacillus</taxon>
    </lineage>
</organism>
<comment type="caution">
    <text evidence="1">The sequence shown here is derived from an EMBL/GenBank/DDBJ whole genome shotgun (WGS) entry which is preliminary data.</text>
</comment>
<keyword evidence="2" id="KW-1185">Reference proteome</keyword>